<dbReference type="EMBL" id="VWRN01000016">
    <property type="protein sequence ID" value="KAA6129791.1"/>
    <property type="molecule type" value="Genomic_DNA"/>
</dbReference>
<dbReference type="InterPro" id="IPR052714">
    <property type="entry name" value="MFS_Exporter"/>
</dbReference>
<evidence type="ECO:0000259" key="6">
    <source>
        <dbReference type="PROSITE" id="PS50850"/>
    </source>
</evidence>
<feature type="transmembrane region" description="Helical" evidence="4">
    <location>
        <begin position="12"/>
        <end position="35"/>
    </location>
</feature>
<feature type="transmembrane region" description="Helical" evidence="4">
    <location>
        <begin position="47"/>
        <end position="67"/>
    </location>
</feature>
<dbReference type="Gene3D" id="1.20.1250.20">
    <property type="entry name" value="MFS general substrate transporter like domains"/>
    <property type="match status" value="1"/>
</dbReference>
<feature type="transmembrane region" description="Helical" evidence="4">
    <location>
        <begin position="338"/>
        <end position="360"/>
    </location>
</feature>
<dbReference type="GO" id="GO:0005886">
    <property type="term" value="C:plasma membrane"/>
    <property type="evidence" value="ECO:0007669"/>
    <property type="project" value="UniProtKB-SubCell"/>
</dbReference>
<sequence>MSNVLQDSSLRRLVWMTVALFLTYLAVAMAMPAVAIHVSDALGMGNVASGLAVGIAFLSTILSRGWAGRLADERGGKAAMFRGLALYALASLLCWLSSWPSLGSGTASYVVLLAGRLLLGLGESAALVGMLAWGMGAMGPARSGLVMALVGAGMYGAFAAGGPLGLWLLQRCGFAGLMLVCVAMPLLGALMLWRTAPAAPPQAGRRPPFVQVLGRIWQPGAVVGLQGIGFAALGAFFPLYFLANGWHGAGYGLTCFGLGFVAVRLLCGTLPDRLGGVPVALVSLLIEAAGQCLLWLAPGPAVAMLGALLTGMGCSMVFPSMGLEAVRRVPANLRGTAIGGFAAFQDLAYGATGPLAGWIADHFGHARVFMVGALAALLAVLMTVLMTLRPRADRSVPGQADSAAAMHKDNAQADNA</sequence>
<evidence type="ECO:0000313" key="8">
    <source>
        <dbReference type="Proteomes" id="UP000324324"/>
    </source>
</evidence>
<dbReference type="RefSeq" id="WP_150082324.1">
    <property type="nucleotide sequence ID" value="NZ_VWRN01000016.1"/>
</dbReference>
<feature type="transmembrane region" description="Helical" evidence="4">
    <location>
        <begin position="79"/>
        <end position="98"/>
    </location>
</feature>
<dbReference type="NCBIfam" id="NF003477">
    <property type="entry name" value="PRK05122.1"/>
    <property type="match status" value="1"/>
</dbReference>
<name>A0A5M8B600_9BURK</name>
<dbReference type="PANTHER" id="PTHR23531:SF1">
    <property type="entry name" value="QUINOLENE RESISTANCE PROTEIN NORA"/>
    <property type="match status" value="1"/>
</dbReference>
<keyword evidence="1 4" id="KW-0812">Transmembrane</keyword>
<dbReference type="PROSITE" id="PS50850">
    <property type="entry name" value="MFS"/>
    <property type="match status" value="1"/>
</dbReference>
<protein>
    <recommendedName>
        <fullName evidence="4">Uncharacterized MFS-type transporter F1599_04495</fullName>
    </recommendedName>
</protein>
<keyword evidence="4" id="KW-0997">Cell inner membrane</keyword>
<dbReference type="AlphaFoldDB" id="A0A5M8B600"/>
<keyword evidence="4" id="KW-1003">Cell membrane</keyword>
<organism evidence="7 8">
    <name type="scientific">Cupriavidus cauae</name>
    <dbReference type="NCBI Taxonomy" id="2608999"/>
    <lineage>
        <taxon>Bacteria</taxon>
        <taxon>Pseudomonadati</taxon>
        <taxon>Pseudomonadota</taxon>
        <taxon>Betaproteobacteria</taxon>
        <taxon>Burkholderiales</taxon>
        <taxon>Burkholderiaceae</taxon>
        <taxon>Cupriavidus</taxon>
    </lineage>
</organism>
<feature type="transmembrane region" description="Helical" evidence="4">
    <location>
        <begin position="303"/>
        <end position="326"/>
    </location>
</feature>
<dbReference type="SUPFAM" id="SSF103473">
    <property type="entry name" value="MFS general substrate transporter"/>
    <property type="match status" value="1"/>
</dbReference>
<dbReference type="InterPro" id="IPR037541">
    <property type="entry name" value="MFS_YfcJ"/>
</dbReference>
<accession>A0A5M8B600</accession>
<evidence type="ECO:0000256" key="2">
    <source>
        <dbReference type="ARBA" id="ARBA00022989"/>
    </source>
</evidence>
<dbReference type="HAMAP" id="MF_02091">
    <property type="entry name" value="MFS_YfcJ"/>
    <property type="match status" value="1"/>
</dbReference>
<feature type="transmembrane region" description="Helical" evidence="4">
    <location>
        <begin position="366"/>
        <end position="388"/>
    </location>
</feature>
<evidence type="ECO:0000256" key="3">
    <source>
        <dbReference type="ARBA" id="ARBA00023136"/>
    </source>
</evidence>
<dbReference type="NCBIfam" id="NF009048">
    <property type="entry name" value="PRK12382.1"/>
    <property type="match status" value="1"/>
</dbReference>
<dbReference type="InterPro" id="IPR036259">
    <property type="entry name" value="MFS_trans_sf"/>
</dbReference>
<reference evidence="7 8" key="1">
    <citation type="submission" date="2019-09" db="EMBL/GenBank/DDBJ databases">
        <title>Isolation of a novel species in the genus Cupriavidus from patients with sepsis using whole genome sequencing.</title>
        <authorList>
            <person name="Kweon O.J."/>
            <person name="Lee M.-K."/>
        </authorList>
    </citation>
    <scope>NUCLEOTIDE SEQUENCE [LARGE SCALE GENOMIC DNA]</scope>
    <source>
        <strain evidence="7 8">MKL-01</strain>
    </source>
</reference>
<keyword evidence="3 4" id="KW-0472">Membrane</keyword>
<dbReference type="InterPro" id="IPR020846">
    <property type="entry name" value="MFS_dom"/>
</dbReference>
<dbReference type="InterPro" id="IPR011701">
    <property type="entry name" value="MFS"/>
</dbReference>
<evidence type="ECO:0000256" key="5">
    <source>
        <dbReference type="SAM" id="MobiDB-lite"/>
    </source>
</evidence>
<evidence type="ECO:0000256" key="1">
    <source>
        <dbReference type="ARBA" id="ARBA00022692"/>
    </source>
</evidence>
<dbReference type="Proteomes" id="UP000324324">
    <property type="component" value="Unassembled WGS sequence"/>
</dbReference>
<keyword evidence="2 4" id="KW-1133">Transmembrane helix</keyword>
<feature type="transmembrane region" description="Helical" evidence="4">
    <location>
        <begin position="174"/>
        <end position="195"/>
    </location>
</feature>
<feature type="transmembrane region" description="Helical" evidence="4">
    <location>
        <begin position="249"/>
        <end position="267"/>
    </location>
</feature>
<evidence type="ECO:0000313" key="7">
    <source>
        <dbReference type="EMBL" id="KAA6129791.1"/>
    </source>
</evidence>
<comment type="subcellular location">
    <subcellularLocation>
        <location evidence="4">Cell inner membrane</location>
        <topology evidence="4">Multi-pass membrane protein</topology>
    </subcellularLocation>
</comment>
<feature type="domain" description="Major facilitator superfamily (MFS) profile" evidence="6">
    <location>
        <begin position="12"/>
        <end position="391"/>
    </location>
</feature>
<feature type="transmembrane region" description="Helical" evidence="4">
    <location>
        <begin position="145"/>
        <end position="168"/>
    </location>
</feature>
<comment type="caution">
    <text evidence="7">The sequence shown here is derived from an EMBL/GenBank/DDBJ whole genome shotgun (WGS) entry which is preliminary data.</text>
</comment>
<comment type="similarity">
    <text evidence="4">Belongs to the major facilitator superfamily. YfcJ family.</text>
</comment>
<feature type="transmembrane region" description="Helical" evidence="4">
    <location>
        <begin position="216"/>
        <end position="243"/>
    </location>
</feature>
<feature type="region of interest" description="Disordered" evidence="5">
    <location>
        <begin position="395"/>
        <end position="416"/>
    </location>
</feature>
<dbReference type="PANTHER" id="PTHR23531">
    <property type="entry name" value="QUINOLENE RESISTANCE PROTEIN NORA"/>
    <property type="match status" value="1"/>
</dbReference>
<dbReference type="GO" id="GO:0022857">
    <property type="term" value="F:transmembrane transporter activity"/>
    <property type="evidence" value="ECO:0007669"/>
    <property type="project" value="UniProtKB-UniRule"/>
</dbReference>
<feature type="transmembrane region" description="Helical" evidence="4">
    <location>
        <begin position="110"/>
        <end position="133"/>
    </location>
</feature>
<proteinExistence type="inferred from homology"/>
<feature type="compositionally biased region" description="Basic and acidic residues" evidence="5">
    <location>
        <begin position="406"/>
        <end position="416"/>
    </location>
</feature>
<keyword evidence="8" id="KW-1185">Reference proteome</keyword>
<evidence type="ECO:0000256" key="4">
    <source>
        <dbReference type="HAMAP-Rule" id="MF_02091"/>
    </source>
</evidence>
<feature type="transmembrane region" description="Helical" evidence="4">
    <location>
        <begin position="279"/>
        <end position="297"/>
    </location>
</feature>
<dbReference type="Pfam" id="PF07690">
    <property type="entry name" value="MFS_1"/>
    <property type="match status" value="1"/>
</dbReference>
<keyword evidence="4" id="KW-0813">Transport</keyword>
<gene>
    <name evidence="7" type="ORF">F1599_04495</name>
</gene>